<accession>A0A8J1U050</accession>
<comment type="caution">
    <text evidence="1">The sequence shown here is derived from an EMBL/GenBank/DDBJ whole genome shotgun (WGS) entry which is preliminary data.</text>
</comment>
<dbReference type="SUPFAM" id="SSF47473">
    <property type="entry name" value="EF-hand"/>
    <property type="match status" value="1"/>
</dbReference>
<dbReference type="Proteomes" id="UP000749559">
    <property type="component" value="Unassembled WGS sequence"/>
</dbReference>
<evidence type="ECO:0000313" key="1">
    <source>
        <dbReference type="EMBL" id="CAH1786856.1"/>
    </source>
</evidence>
<name>A0A8J1U050_OWEFU</name>
<keyword evidence="2" id="KW-1185">Reference proteome</keyword>
<dbReference type="AlphaFoldDB" id="A0A8J1U050"/>
<dbReference type="GO" id="GO:0005509">
    <property type="term" value="F:calcium ion binding"/>
    <property type="evidence" value="ECO:0007669"/>
    <property type="project" value="InterPro"/>
</dbReference>
<protein>
    <submittedName>
        <fullName evidence="1">Uncharacterized protein</fullName>
    </submittedName>
</protein>
<dbReference type="EMBL" id="CAIIXF020000006">
    <property type="protein sequence ID" value="CAH1786856.1"/>
    <property type="molecule type" value="Genomic_DNA"/>
</dbReference>
<dbReference type="InterPro" id="IPR018247">
    <property type="entry name" value="EF_Hand_1_Ca_BS"/>
</dbReference>
<dbReference type="PROSITE" id="PS50222">
    <property type="entry name" value="EF_HAND_2"/>
    <property type="match status" value="1"/>
</dbReference>
<dbReference type="InterPro" id="IPR011992">
    <property type="entry name" value="EF-hand-dom_pair"/>
</dbReference>
<dbReference type="Gene3D" id="1.10.238.10">
    <property type="entry name" value="EF-hand"/>
    <property type="match status" value="1"/>
</dbReference>
<organism evidence="1 2">
    <name type="scientific">Owenia fusiformis</name>
    <name type="common">Polychaete worm</name>
    <dbReference type="NCBI Taxonomy" id="6347"/>
    <lineage>
        <taxon>Eukaryota</taxon>
        <taxon>Metazoa</taxon>
        <taxon>Spiralia</taxon>
        <taxon>Lophotrochozoa</taxon>
        <taxon>Annelida</taxon>
        <taxon>Polychaeta</taxon>
        <taxon>Sedentaria</taxon>
        <taxon>Canalipalpata</taxon>
        <taxon>Sabellida</taxon>
        <taxon>Oweniida</taxon>
        <taxon>Oweniidae</taxon>
        <taxon>Owenia</taxon>
    </lineage>
</organism>
<dbReference type="PROSITE" id="PS00018">
    <property type="entry name" value="EF_HAND_1"/>
    <property type="match status" value="1"/>
</dbReference>
<gene>
    <name evidence="1" type="ORF">OFUS_LOCUS12667</name>
</gene>
<proteinExistence type="predicted"/>
<sequence>MKSIQCSTKEQKGPWFLGDFNTHFNMPLGQPPDDYIEWYKKMQTDETETTIDLLQLRAELLENGYTDEDWRLLYAEIDPEYKEQRRISEEEFTKRMSSVADLDHRGAQIRAELKRRDLVGDGRISPEELIGVIEQNFPGLDEDEWRVLVHNLDLDEDGRCNYEDFLSKFKASGSG</sequence>
<dbReference type="InterPro" id="IPR002048">
    <property type="entry name" value="EF_hand_dom"/>
</dbReference>
<reference evidence="1" key="1">
    <citation type="submission" date="2022-03" db="EMBL/GenBank/DDBJ databases">
        <authorList>
            <person name="Martin C."/>
        </authorList>
    </citation>
    <scope>NUCLEOTIDE SEQUENCE</scope>
</reference>
<evidence type="ECO:0000313" key="2">
    <source>
        <dbReference type="Proteomes" id="UP000749559"/>
    </source>
</evidence>